<organism evidence="1">
    <name type="scientific">Arundo donax</name>
    <name type="common">Giant reed</name>
    <name type="synonym">Donax arundinaceus</name>
    <dbReference type="NCBI Taxonomy" id="35708"/>
    <lineage>
        <taxon>Eukaryota</taxon>
        <taxon>Viridiplantae</taxon>
        <taxon>Streptophyta</taxon>
        <taxon>Embryophyta</taxon>
        <taxon>Tracheophyta</taxon>
        <taxon>Spermatophyta</taxon>
        <taxon>Magnoliopsida</taxon>
        <taxon>Liliopsida</taxon>
        <taxon>Poales</taxon>
        <taxon>Poaceae</taxon>
        <taxon>PACMAD clade</taxon>
        <taxon>Arundinoideae</taxon>
        <taxon>Arundineae</taxon>
        <taxon>Arundo</taxon>
    </lineage>
</organism>
<reference evidence="1" key="2">
    <citation type="journal article" date="2015" name="Data Brief">
        <title>Shoot transcriptome of the giant reed, Arundo donax.</title>
        <authorList>
            <person name="Barrero R.A."/>
            <person name="Guerrero F.D."/>
            <person name="Moolhuijzen P."/>
            <person name="Goolsby J.A."/>
            <person name="Tidwell J."/>
            <person name="Bellgard S.E."/>
            <person name="Bellgard M.I."/>
        </authorList>
    </citation>
    <scope>NUCLEOTIDE SEQUENCE</scope>
    <source>
        <tissue evidence="1">Shoot tissue taken approximately 20 cm above the soil surface</tissue>
    </source>
</reference>
<proteinExistence type="predicted"/>
<dbReference type="EMBL" id="GBRH01258557">
    <property type="protein sequence ID" value="JAD39338.1"/>
    <property type="molecule type" value="Transcribed_RNA"/>
</dbReference>
<name>A0A0A8ZNR8_ARUDO</name>
<accession>A0A0A8ZNR8</accession>
<protein>
    <submittedName>
        <fullName evidence="1">Uncharacterized protein</fullName>
    </submittedName>
</protein>
<evidence type="ECO:0000313" key="1">
    <source>
        <dbReference type="EMBL" id="JAD39338.1"/>
    </source>
</evidence>
<reference evidence="1" key="1">
    <citation type="submission" date="2014-09" db="EMBL/GenBank/DDBJ databases">
        <authorList>
            <person name="Magalhaes I.L.F."/>
            <person name="Oliveira U."/>
            <person name="Santos F.R."/>
            <person name="Vidigal T.H.D.A."/>
            <person name="Brescovit A.D."/>
            <person name="Santos A.J."/>
        </authorList>
    </citation>
    <scope>NUCLEOTIDE SEQUENCE</scope>
    <source>
        <tissue evidence="1">Shoot tissue taken approximately 20 cm above the soil surface</tissue>
    </source>
</reference>
<dbReference type="AlphaFoldDB" id="A0A0A8ZNR8"/>
<sequence length="46" mass="5530">MIIITRGIYKFECNTREYILGLLLLNSFLCFLRGKYHKRKENEGYA</sequence>